<feature type="transmembrane region" description="Helical" evidence="1">
    <location>
        <begin position="53"/>
        <end position="74"/>
    </location>
</feature>
<dbReference type="Proteomes" id="UP001364764">
    <property type="component" value="Chromosome"/>
</dbReference>
<gene>
    <name evidence="2" type="primary">yidD</name>
    <name evidence="2" type="ORF">V6668_22715</name>
</gene>
<accession>A0ABD8ANV5</accession>
<dbReference type="EMBL" id="CP145892">
    <property type="protein sequence ID" value="WWP19278.1"/>
    <property type="molecule type" value="Genomic_DNA"/>
</dbReference>
<keyword evidence="1" id="KW-0812">Transmembrane</keyword>
<feature type="transmembrane region" description="Helical" evidence="1">
    <location>
        <begin position="80"/>
        <end position="99"/>
    </location>
</feature>
<evidence type="ECO:0000313" key="3">
    <source>
        <dbReference type="Proteomes" id="UP001364764"/>
    </source>
</evidence>
<dbReference type="SMART" id="SM01234">
    <property type="entry name" value="Haemolytic"/>
    <property type="match status" value="1"/>
</dbReference>
<dbReference type="Pfam" id="PF01809">
    <property type="entry name" value="YidD"/>
    <property type="match status" value="1"/>
</dbReference>
<dbReference type="NCBIfam" id="TIGR00278">
    <property type="entry name" value="membrane protein insertion efficiency factor YidD"/>
    <property type="match status" value="1"/>
</dbReference>
<evidence type="ECO:0000256" key="1">
    <source>
        <dbReference type="SAM" id="Phobius"/>
    </source>
</evidence>
<sequence>MRNSESDELIYNNMPSEEELIRLLHTHHEENDPRSSFYIRTHVIPEIDWLKSLLNVTLALFAGLIISMICFYLLNPFIPGYALLSAQIVFIASMLFIALRRVRVILIWSIRIYQRFAPIEVRNKCRFEPSCSVYMIQAIEKYGAIKGLSLGIHRLRKCNINGGGYDYP</sequence>
<dbReference type="GeneID" id="93478342"/>
<keyword evidence="1" id="KW-0472">Membrane</keyword>
<dbReference type="PANTHER" id="PTHR33383:SF1">
    <property type="entry name" value="MEMBRANE PROTEIN INSERTION EFFICIENCY FACTOR-RELATED"/>
    <property type="match status" value="1"/>
</dbReference>
<dbReference type="RefSeq" id="WP_338706823.1">
    <property type="nucleotide sequence ID" value="NZ_CP145892.1"/>
</dbReference>
<keyword evidence="1" id="KW-1133">Transmembrane helix</keyword>
<dbReference type="InterPro" id="IPR002696">
    <property type="entry name" value="Membr_insert_effic_factor_YidD"/>
</dbReference>
<dbReference type="AlphaFoldDB" id="A0ABD8ANV5"/>
<organism evidence="2 3">
    <name type="scientific">Paenibacillus amylolyticus</name>
    <dbReference type="NCBI Taxonomy" id="1451"/>
    <lineage>
        <taxon>Bacteria</taxon>
        <taxon>Bacillati</taxon>
        <taxon>Bacillota</taxon>
        <taxon>Bacilli</taxon>
        <taxon>Bacillales</taxon>
        <taxon>Paenibacillaceae</taxon>
        <taxon>Paenibacillus</taxon>
    </lineage>
</organism>
<evidence type="ECO:0000313" key="2">
    <source>
        <dbReference type="EMBL" id="WWP19278.1"/>
    </source>
</evidence>
<proteinExistence type="predicted"/>
<name>A0ABD8ANV5_PAEAM</name>
<protein>
    <submittedName>
        <fullName evidence="2">Membrane protein insertion efficiency factor YidD</fullName>
    </submittedName>
</protein>
<dbReference type="PANTHER" id="PTHR33383">
    <property type="entry name" value="MEMBRANE PROTEIN INSERTION EFFICIENCY FACTOR-RELATED"/>
    <property type="match status" value="1"/>
</dbReference>
<reference evidence="2 3" key="1">
    <citation type="submission" date="2024-02" db="EMBL/GenBank/DDBJ databases">
        <title>Complete sequences of two Paenibacillus sp. strains and one Lysinibacillus strain isolated from the environment on STAA medium highlight biotechnological potential.</title>
        <authorList>
            <person name="Attere S.A."/>
            <person name="Piche L.C."/>
            <person name="Intertaglia L."/>
            <person name="Lami R."/>
            <person name="Charette S.J."/>
            <person name="Vincent A.T."/>
        </authorList>
    </citation>
    <scope>NUCLEOTIDE SEQUENCE [LARGE SCALE GENOMIC DNA]</scope>
    <source>
        <strain evidence="2 3">Y5S-7</strain>
    </source>
</reference>